<evidence type="ECO:0000259" key="1">
    <source>
        <dbReference type="Pfam" id="PF01266"/>
    </source>
</evidence>
<dbReference type="EMBL" id="JAEHOD010000120">
    <property type="protein sequence ID" value="KAG2424838.1"/>
    <property type="molecule type" value="Genomic_DNA"/>
</dbReference>
<dbReference type="InterPro" id="IPR036188">
    <property type="entry name" value="FAD/NAD-bd_sf"/>
</dbReference>
<dbReference type="AlphaFoldDB" id="A0A835SCN3"/>
<dbReference type="InterPro" id="IPR006076">
    <property type="entry name" value="FAD-dep_OxRdtase"/>
</dbReference>
<feature type="non-terminal residue" evidence="2">
    <location>
        <position position="1"/>
    </location>
</feature>
<dbReference type="OrthoDB" id="534047at2759"/>
<proteinExistence type="predicted"/>
<sequence length="307" mass="32127">MLHASAPSAAPSAHTAAAPIPVAAPTSSYWLKGLNSSSAAARGRPAPARPQAPAQLPAAADVVIIGGGIAGVSTAYHLRKSRPELQVVLLEARQLSGGATGRNGGLLWPALNAPWLKTQARYGPAEAQRMMAFELQCLTEVTDFIRAHKLEEEVRYSPFRDGAYYVYDSPQEMEAELAELTLMQQFGGGRGGGRGGPGRGAGGTALLLLERCWALPGAWLACLPSCHPHSFGIHTDVQPLTRSQTQQLLRTDAFAGAVRQPGVARVWAARLVGALARMAAEAGPETGLTIAEGVRAAGVAPLGEHEP</sequence>
<dbReference type="GO" id="GO:0005737">
    <property type="term" value="C:cytoplasm"/>
    <property type="evidence" value="ECO:0007669"/>
    <property type="project" value="TreeGrafter"/>
</dbReference>
<accession>A0A835SCN3</accession>
<evidence type="ECO:0000313" key="2">
    <source>
        <dbReference type="EMBL" id="KAG2424838.1"/>
    </source>
</evidence>
<dbReference type="Pfam" id="PF01266">
    <property type="entry name" value="DAO"/>
    <property type="match status" value="1"/>
</dbReference>
<feature type="domain" description="FAD dependent oxidoreductase" evidence="1">
    <location>
        <begin position="61"/>
        <end position="283"/>
    </location>
</feature>
<protein>
    <recommendedName>
        <fullName evidence="1">FAD dependent oxidoreductase domain-containing protein</fullName>
    </recommendedName>
</protein>
<dbReference type="PANTHER" id="PTHR13847:SF260">
    <property type="entry name" value="FAD DEPENDENT OXIDOREDUCTASE DOMAIN-CONTAINING PROTEIN"/>
    <property type="match status" value="1"/>
</dbReference>
<evidence type="ECO:0000313" key="3">
    <source>
        <dbReference type="Proteomes" id="UP000613740"/>
    </source>
</evidence>
<gene>
    <name evidence="2" type="ORF">HYH02_015101</name>
</gene>
<comment type="caution">
    <text evidence="2">The sequence shown here is derived from an EMBL/GenBank/DDBJ whole genome shotgun (WGS) entry which is preliminary data.</text>
</comment>
<dbReference type="Gene3D" id="3.30.9.10">
    <property type="entry name" value="D-Amino Acid Oxidase, subunit A, domain 2"/>
    <property type="match status" value="1"/>
</dbReference>
<dbReference type="PANTHER" id="PTHR13847">
    <property type="entry name" value="SARCOSINE DEHYDROGENASE-RELATED"/>
    <property type="match status" value="1"/>
</dbReference>
<reference evidence="2" key="1">
    <citation type="journal article" date="2020" name="bioRxiv">
        <title>Comparative genomics of Chlamydomonas.</title>
        <authorList>
            <person name="Craig R.J."/>
            <person name="Hasan A.R."/>
            <person name="Ness R.W."/>
            <person name="Keightley P.D."/>
        </authorList>
    </citation>
    <scope>NUCLEOTIDE SEQUENCE</scope>
    <source>
        <strain evidence="2">CCAP 11/173</strain>
    </source>
</reference>
<dbReference type="Proteomes" id="UP000613740">
    <property type="component" value="Unassembled WGS sequence"/>
</dbReference>
<dbReference type="SUPFAM" id="SSF51905">
    <property type="entry name" value="FAD/NAD(P)-binding domain"/>
    <property type="match status" value="1"/>
</dbReference>
<name>A0A835SCN3_9CHLO</name>
<dbReference type="Gene3D" id="3.50.50.60">
    <property type="entry name" value="FAD/NAD(P)-binding domain"/>
    <property type="match status" value="1"/>
</dbReference>
<organism evidence="2 3">
    <name type="scientific">Chlamydomonas schloesseri</name>
    <dbReference type="NCBI Taxonomy" id="2026947"/>
    <lineage>
        <taxon>Eukaryota</taxon>
        <taxon>Viridiplantae</taxon>
        <taxon>Chlorophyta</taxon>
        <taxon>core chlorophytes</taxon>
        <taxon>Chlorophyceae</taxon>
        <taxon>CS clade</taxon>
        <taxon>Chlamydomonadales</taxon>
        <taxon>Chlamydomonadaceae</taxon>
        <taxon>Chlamydomonas</taxon>
    </lineage>
</organism>
<keyword evidence="3" id="KW-1185">Reference proteome</keyword>